<keyword evidence="7 14" id="KW-0675">Receptor</keyword>
<evidence type="ECO:0000256" key="11">
    <source>
        <dbReference type="SAM" id="SignalP"/>
    </source>
</evidence>
<protein>
    <submittedName>
        <fullName evidence="14">Extracellular calcium-sensing receptor isoform X2</fullName>
    </submittedName>
</protein>
<dbReference type="InterPro" id="IPR038550">
    <property type="entry name" value="GPCR_3_9-Cys_sf"/>
</dbReference>
<keyword evidence="13" id="KW-1185">Reference proteome</keyword>
<feature type="domain" description="G-protein coupled receptors family 3 profile" evidence="12">
    <location>
        <begin position="586"/>
        <end position="799"/>
    </location>
</feature>
<dbReference type="SUPFAM" id="SSF53822">
    <property type="entry name" value="Periplasmic binding protein-like I"/>
    <property type="match status" value="1"/>
</dbReference>
<dbReference type="InterPro" id="IPR050726">
    <property type="entry name" value="mGluR"/>
</dbReference>
<name>A0ABM4BQA7_HYDVU</name>
<accession>A0ABM4BQA7</accession>
<feature type="transmembrane region" description="Helical" evidence="10">
    <location>
        <begin position="748"/>
        <end position="768"/>
    </location>
</feature>
<dbReference type="InterPro" id="IPR000337">
    <property type="entry name" value="GPCR_3"/>
</dbReference>
<evidence type="ECO:0000313" key="13">
    <source>
        <dbReference type="Proteomes" id="UP001652625"/>
    </source>
</evidence>
<keyword evidence="11" id="KW-0732">Signal</keyword>
<evidence type="ECO:0000259" key="12">
    <source>
        <dbReference type="PROSITE" id="PS50259"/>
    </source>
</evidence>
<keyword evidence="8" id="KW-0325">Glycoprotein</keyword>
<dbReference type="InterPro" id="IPR028082">
    <property type="entry name" value="Peripla_BP_I"/>
</dbReference>
<feature type="transmembrane region" description="Helical" evidence="10">
    <location>
        <begin position="589"/>
        <end position="609"/>
    </location>
</feature>
<dbReference type="CDD" id="cd06350">
    <property type="entry name" value="PBP1_GPCR_family_C-like"/>
    <property type="match status" value="1"/>
</dbReference>
<evidence type="ECO:0000256" key="4">
    <source>
        <dbReference type="ARBA" id="ARBA00022989"/>
    </source>
</evidence>
<dbReference type="PRINTS" id="PR00248">
    <property type="entry name" value="GPCRMGR"/>
</dbReference>
<reference evidence="14" key="1">
    <citation type="submission" date="2025-08" db="UniProtKB">
        <authorList>
            <consortium name="RefSeq"/>
        </authorList>
    </citation>
    <scope>IDENTIFICATION</scope>
</reference>
<dbReference type="PROSITE" id="PS50259">
    <property type="entry name" value="G_PROTEIN_RECEP_F3_4"/>
    <property type="match status" value="1"/>
</dbReference>
<feature type="transmembrane region" description="Helical" evidence="10">
    <location>
        <begin position="692"/>
        <end position="717"/>
    </location>
</feature>
<keyword evidence="6 10" id="KW-0472">Membrane</keyword>
<dbReference type="Gene3D" id="3.40.50.2300">
    <property type="match status" value="2"/>
</dbReference>
<dbReference type="Proteomes" id="UP001652625">
    <property type="component" value="Chromosome 04"/>
</dbReference>
<evidence type="ECO:0000256" key="6">
    <source>
        <dbReference type="ARBA" id="ARBA00023136"/>
    </source>
</evidence>
<organism evidence="13 14">
    <name type="scientific">Hydra vulgaris</name>
    <name type="common">Hydra</name>
    <name type="synonym">Hydra attenuata</name>
    <dbReference type="NCBI Taxonomy" id="6087"/>
    <lineage>
        <taxon>Eukaryota</taxon>
        <taxon>Metazoa</taxon>
        <taxon>Cnidaria</taxon>
        <taxon>Hydrozoa</taxon>
        <taxon>Hydroidolina</taxon>
        <taxon>Anthoathecata</taxon>
        <taxon>Aplanulata</taxon>
        <taxon>Hydridae</taxon>
        <taxon>Hydra</taxon>
    </lineage>
</organism>
<feature type="transmembrane region" description="Helical" evidence="10">
    <location>
        <begin position="653"/>
        <end position="671"/>
    </location>
</feature>
<evidence type="ECO:0000256" key="10">
    <source>
        <dbReference type="SAM" id="Phobius"/>
    </source>
</evidence>
<dbReference type="InterPro" id="IPR017978">
    <property type="entry name" value="GPCR_3_C"/>
</dbReference>
<evidence type="ECO:0000256" key="2">
    <source>
        <dbReference type="ARBA" id="ARBA00022475"/>
    </source>
</evidence>
<comment type="subcellular location">
    <subcellularLocation>
        <location evidence="1">Cell membrane</location>
        <topology evidence="1">Multi-pass membrane protein</topology>
    </subcellularLocation>
</comment>
<keyword evidence="3 10" id="KW-0812">Transmembrane</keyword>
<evidence type="ECO:0000256" key="5">
    <source>
        <dbReference type="ARBA" id="ARBA00023040"/>
    </source>
</evidence>
<dbReference type="Gene3D" id="2.10.50.30">
    <property type="entry name" value="GPCR, family 3, nine cysteines domain"/>
    <property type="match status" value="1"/>
</dbReference>
<evidence type="ECO:0000256" key="8">
    <source>
        <dbReference type="ARBA" id="ARBA00023180"/>
    </source>
</evidence>
<dbReference type="PANTHER" id="PTHR24060">
    <property type="entry name" value="METABOTROPIC GLUTAMATE RECEPTOR"/>
    <property type="match status" value="1"/>
</dbReference>
<evidence type="ECO:0000313" key="14">
    <source>
        <dbReference type="RefSeq" id="XP_065651309.1"/>
    </source>
</evidence>
<dbReference type="Pfam" id="PF00003">
    <property type="entry name" value="7tm_3"/>
    <property type="match status" value="1"/>
</dbReference>
<evidence type="ECO:0000256" key="3">
    <source>
        <dbReference type="ARBA" id="ARBA00022692"/>
    </source>
</evidence>
<feature type="transmembrane region" description="Helical" evidence="10">
    <location>
        <begin position="780"/>
        <end position="801"/>
    </location>
</feature>
<sequence>MIIQTFWFFITTAYGRTDNQCQQKNYVLTNQQGSVRLTSIQKGNYTIQGILKFSDDDLCSRVSLYGLINAYAFQYAIDLANNDESLTQWANIGIRLDDNCNNLPLTMALAIEYVSMVRPNSVCRPEFLHCMNQTFTENVEPASAIVGTDRSTTTIPLSGLMSLYQIPTISHAASSPVLSKSIYRSFFRTIPSDVHQVSAMLDLIKYFGWTYIIVIGSDDDYGRLAVADFQNRTAKSSICIEYTSYIPVNSADTNSSVLNAIDKIKTLKSTVIILFCYVYNLGEKVLNKAQEIGLNRVWLTSDAWFPSAENLKNLNNQLTGIITVSIRNRNMPKLINFIKNNIRTKFLCNMWLKNYLNNTFNCEPTNISNDNETLFGKNNCSVEINNLLRNLSALGEKTSNLVDAVTILTRAILKFLQMNCVQKKKCFIQKIDPIILTNIVRNISFWNDEHELIQFDQSGDSTFTFYSIENLQLINNTLKFVTIGNWSKNRINSLILNYEQIRWPKWFEDPKIKQHPSSQCFKNCENGQYTIRTPNCCWTCENCTGKNYSNTTMAEKCSTCSIGYHTVDHITCIKTPVKWLTFRDAEGSAILFTSCFGLLLTLVACSFLFKFRELIVTDESSPHIVSLSCIMCLTSFCFGFIQIVEPSTSLCHVRNGMFFLLFMGFSSVLIIKTKYFKKYHETNAKYFLKGRLFITQLIIVLFLLIVELCTITAWVSIDGDRLSLDNKENQSFYLIEKRCVMELTAGRLVSIFIPFILIIAATFCTLRERNKEHTFYEPKFLSFGSIALCIVVVAFLPTYVYRV</sequence>
<evidence type="ECO:0000256" key="9">
    <source>
        <dbReference type="ARBA" id="ARBA00023224"/>
    </source>
</evidence>
<keyword evidence="5" id="KW-0297">G-protein coupled receptor</keyword>
<gene>
    <name evidence="14" type="primary">LOC100213237</name>
</gene>
<keyword evidence="4 10" id="KW-1133">Transmembrane helix</keyword>
<keyword evidence="2" id="KW-1003">Cell membrane</keyword>
<dbReference type="RefSeq" id="XP_065651309.1">
    <property type="nucleotide sequence ID" value="XM_065795237.1"/>
</dbReference>
<evidence type="ECO:0000256" key="1">
    <source>
        <dbReference type="ARBA" id="ARBA00004651"/>
    </source>
</evidence>
<feature type="signal peptide" evidence="11">
    <location>
        <begin position="1"/>
        <end position="15"/>
    </location>
</feature>
<dbReference type="GeneID" id="100213237"/>
<evidence type="ECO:0000256" key="7">
    <source>
        <dbReference type="ARBA" id="ARBA00023170"/>
    </source>
</evidence>
<keyword evidence="9" id="KW-0807">Transducer</keyword>
<feature type="chain" id="PRO_5046136050" evidence="11">
    <location>
        <begin position="16"/>
        <end position="803"/>
    </location>
</feature>
<proteinExistence type="predicted"/>
<feature type="transmembrane region" description="Helical" evidence="10">
    <location>
        <begin position="621"/>
        <end position="641"/>
    </location>
</feature>
<dbReference type="Pfam" id="PF01094">
    <property type="entry name" value="ANF_receptor"/>
    <property type="match status" value="1"/>
</dbReference>
<dbReference type="InterPro" id="IPR001828">
    <property type="entry name" value="ANF_lig-bd_rcpt"/>
</dbReference>